<evidence type="ECO:0000259" key="4">
    <source>
        <dbReference type="SMART" id="SM01043"/>
    </source>
</evidence>
<name>A0A7W8AH25_9ACTN</name>
<dbReference type="PANTHER" id="PTHR35807:SF1">
    <property type="entry name" value="TRANSCRIPTIONAL REGULATOR REDD"/>
    <property type="match status" value="1"/>
</dbReference>
<dbReference type="RefSeq" id="WP_184975931.1">
    <property type="nucleotide sequence ID" value="NZ_JACHIN010000028.1"/>
</dbReference>
<protein>
    <submittedName>
        <fullName evidence="5">DNA-binding SARP family transcriptional activator</fullName>
    </submittedName>
</protein>
<feature type="domain" description="Bacterial transcriptional activator" evidence="4">
    <location>
        <begin position="111"/>
        <end position="246"/>
    </location>
</feature>
<evidence type="ECO:0000256" key="2">
    <source>
        <dbReference type="ARBA" id="ARBA00023163"/>
    </source>
</evidence>
<dbReference type="GO" id="GO:0003677">
    <property type="term" value="F:DNA binding"/>
    <property type="evidence" value="ECO:0007669"/>
    <property type="project" value="UniProtKB-KW"/>
</dbReference>
<dbReference type="SUPFAM" id="SSF46894">
    <property type="entry name" value="C-terminal effector domain of the bipartite response regulators"/>
    <property type="match status" value="1"/>
</dbReference>
<dbReference type="SUPFAM" id="SSF48452">
    <property type="entry name" value="TPR-like"/>
    <property type="match status" value="1"/>
</dbReference>
<evidence type="ECO:0000313" key="5">
    <source>
        <dbReference type="EMBL" id="MBB5084981.1"/>
    </source>
</evidence>
<dbReference type="InterPro" id="IPR016032">
    <property type="entry name" value="Sig_transdc_resp-reg_C-effctor"/>
</dbReference>
<dbReference type="InterPro" id="IPR005158">
    <property type="entry name" value="BTAD"/>
</dbReference>
<dbReference type="Proteomes" id="UP000568380">
    <property type="component" value="Unassembled WGS sequence"/>
</dbReference>
<proteinExistence type="predicted"/>
<dbReference type="InterPro" id="IPR036388">
    <property type="entry name" value="WH-like_DNA-bd_sf"/>
</dbReference>
<gene>
    <name evidence="5" type="ORF">HNR40_010492</name>
</gene>
<dbReference type="GO" id="GO:0006355">
    <property type="term" value="P:regulation of DNA-templated transcription"/>
    <property type="evidence" value="ECO:0007669"/>
    <property type="project" value="InterPro"/>
</dbReference>
<reference evidence="5 6" key="1">
    <citation type="submission" date="2020-08" db="EMBL/GenBank/DDBJ databases">
        <title>Genomic Encyclopedia of Type Strains, Phase IV (KMG-IV): sequencing the most valuable type-strain genomes for metagenomic binning, comparative biology and taxonomic classification.</title>
        <authorList>
            <person name="Goeker M."/>
        </authorList>
    </citation>
    <scope>NUCLEOTIDE SEQUENCE [LARGE SCALE GENOMIC DNA]</scope>
    <source>
        <strain evidence="5 6">DSM 45385</strain>
    </source>
</reference>
<keyword evidence="2" id="KW-0804">Transcription</keyword>
<dbReference type="AlphaFoldDB" id="A0A7W8AH25"/>
<keyword evidence="5" id="KW-0238">DNA-binding</keyword>
<dbReference type="Pfam" id="PF03704">
    <property type="entry name" value="BTAD"/>
    <property type="match status" value="1"/>
</dbReference>
<sequence>MTAEIAVREGPPPVLSLLGPVEVLRGDSRFSLGGPQVKRMIVALVEAGGKPVSHDRLKEWVWQGQPTDGYPADALHGLASAVRKAFKDTGISASLGKEGLSYRLRIADEHVDVRLFREEVRQAVHLLASGQDTPAVRLLNQALARSKGEPLTGLDGRLVGQYREALGTEVTQARLVLAAARIKGGEHGEQIAPLKAVVEQDRDNVAAAWLLMHAYFRDHRWELAHRVLQGVPTAPEFLRDLERRMLKSDPDLYRPEAIDLPGAPAPPVIVTRVDTPEPDEPQQKQEEPQQEKPQKPKGPGQRDKRHQHQPRRG</sequence>
<keyword evidence="1" id="KW-0805">Transcription regulation</keyword>
<comment type="caution">
    <text evidence="5">The sequence shown here is derived from an EMBL/GenBank/DDBJ whole genome shotgun (WGS) entry which is preliminary data.</text>
</comment>
<evidence type="ECO:0000256" key="3">
    <source>
        <dbReference type="SAM" id="MobiDB-lite"/>
    </source>
</evidence>
<feature type="compositionally biased region" description="Basic and acidic residues" evidence="3">
    <location>
        <begin position="281"/>
        <end position="294"/>
    </location>
</feature>
<dbReference type="EMBL" id="JACHIN010000028">
    <property type="protein sequence ID" value="MBB5084981.1"/>
    <property type="molecule type" value="Genomic_DNA"/>
</dbReference>
<dbReference type="Gene3D" id="1.25.40.10">
    <property type="entry name" value="Tetratricopeptide repeat domain"/>
    <property type="match status" value="1"/>
</dbReference>
<evidence type="ECO:0000313" key="6">
    <source>
        <dbReference type="Proteomes" id="UP000568380"/>
    </source>
</evidence>
<dbReference type="Gene3D" id="1.10.10.10">
    <property type="entry name" value="Winged helix-like DNA-binding domain superfamily/Winged helix DNA-binding domain"/>
    <property type="match status" value="1"/>
</dbReference>
<organism evidence="5 6">
    <name type="scientific">Nonomuraea endophytica</name>
    <dbReference type="NCBI Taxonomy" id="714136"/>
    <lineage>
        <taxon>Bacteria</taxon>
        <taxon>Bacillati</taxon>
        <taxon>Actinomycetota</taxon>
        <taxon>Actinomycetes</taxon>
        <taxon>Streptosporangiales</taxon>
        <taxon>Streptosporangiaceae</taxon>
        <taxon>Nonomuraea</taxon>
    </lineage>
</organism>
<dbReference type="InterPro" id="IPR051677">
    <property type="entry name" value="AfsR-DnrI-RedD_regulator"/>
</dbReference>
<feature type="compositionally biased region" description="Basic residues" evidence="3">
    <location>
        <begin position="303"/>
        <end position="313"/>
    </location>
</feature>
<dbReference type="SMART" id="SM01043">
    <property type="entry name" value="BTAD"/>
    <property type="match status" value="1"/>
</dbReference>
<feature type="region of interest" description="Disordered" evidence="3">
    <location>
        <begin position="255"/>
        <end position="313"/>
    </location>
</feature>
<accession>A0A7W8AH25</accession>
<keyword evidence="6" id="KW-1185">Reference proteome</keyword>
<evidence type="ECO:0000256" key="1">
    <source>
        <dbReference type="ARBA" id="ARBA00023015"/>
    </source>
</evidence>
<dbReference type="PANTHER" id="PTHR35807">
    <property type="entry name" value="TRANSCRIPTIONAL REGULATOR REDD-RELATED"/>
    <property type="match status" value="1"/>
</dbReference>
<dbReference type="InterPro" id="IPR011990">
    <property type="entry name" value="TPR-like_helical_dom_sf"/>
</dbReference>